<dbReference type="InterPro" id="IPR016166">
    <property type="entry name" value="FAD-bd_PCMH"/>
</dbReference>
<feature type="domain" description="FAD-binding PCMH-type" evidence="10">
    <location>
        <begin position="46"/>
        <end position="216"/>
    </location>
</feature>
<dbReference type="GO" id="GO:1903457">
    <property type="term" value="P:lactate catabolic process"/>
    <property type="evidence" value="ECO:0007669"/>
    <property type="project" value="TreeGrafter"/>
</dbReference>
<evidence type="ECO:0000256" key="2">
    <source>
        <dbReference type="ARBA" id="ARBA00004173"/>
    </source>
</evidence>
<dbReference type="InterPro" id="IPR016164">
    <property type="entry name" value="FAD-linked_Oxase-like_C"/>
</dbReference>
<dbReference type="GO" id="GO:0008720">
    <property type="term" value="F:D-lactate dehydrogenase (NAD+) activity"/>
    <property type="evidence" value="ECO:0007669"/>
    <property type="project" value="TreeGrafter"/>
</dbReference>
<sequence length="467" mass="52386">MKTSLSNQTKEKFHALFGRGVRFNDTERIVYSHDMGVIPKQIQKMFNNIPDGVFQPKSREQIIELMEYVSKENIPVIPRGAGTAGFGGSVPTKGGIVVDMVRMDRILNIDVADKTCKVEPGAIWAHVEKAVGEHNLALRLFPSSANSSTVGGWTAQGGSGYGSYEYGRFRNNIAEVELLQPDNKIVKLSGDKLDFVYSLCGITGIILSVTFRLREKSEESVCLTSFGKLENAIRFLNLLRENNIPLWNVTFSTPGLTSLKQQASGHRILDERLYHITMVMPKNRQQKYDAAIKELLAGTQGIMLGYDKAKEEWDDKFFPMRFKKLGPTLIASEVVNPIKNIDKFINEIENRFKSKFALEGTMVGPDKMAMLGFMLSDERKLGFPLAYANSLDVIETSEKYDGEPFSIGMYFTGKAERIFGREKLLKLWKYKLSVDPNEIMNPGKIVPSSLDKNSPTKMLGMAMKMAN</sequence>
<dbReference type="EMBL" id="UOET01000061">
    <property type="protein sequence ID" value="VAW26802.1"/>
    <property type="molecule type" value="Genomic_DNA"/>
</dbReference>
<dbReference type="GO" id="GO:0004458">
    <property type="term" value="F:D-lactate dehydrogenase (cytochrome) activity"/>
    <property type="evidence" value="ECO:0007669"/>
    <property type="project" value="UniProtKB-EC"/>
</dbReference>
<evidence type="ECO:0000313" key="11">
    <source>
        <dbReference type="EMBL" id="VAW26802.1"/>
    </source>
</evidence>
<reference evidence="11" key="1">
    <citation type="submission" date="2018-06" db="EMBL/GenBank/DDBJ databases">
        <authorList>
            <person name="Zhirakovskaya E."/>
        </authorList>
    </citation>
    <scope>NUCLEOTIDE SEQUENCE</scope>
</reference>
<evidence type="ECO:0000259" key="10">
    <source>
        <dbReference type="PROSITE" id="PS51387"/>
    </source>
</evidence>
<proteinExistence type="inferred from homology"/>
<dbReference type="Pfam" id="PF02913">
    <property type="entry name" value="FAD-oxidase_C"/>
    <property type="match status" value="1"/>
</dbReference>
<comment type="cofactor">
    <cofactor evidence="1">
        <name>FAD</name>
        <dbReference type="ChEBI" id="CHEBI:57692"/>
    </cofactor>
</comment>
<evidence type="ECO:0000256" key="1">
    <source>
        <dbReference type="ARBA" id="ARBA00001974"/>
    </source>
</evidence>
<dbReference type="Pfam" id="PF01565">
    <property type="entry name" value="FAD_binding_4"/>
    <property type="match status" value="1"/>
</dbReference>
<evidence type="ECO:0000256" key="6">
    <source>
        <dbReference type="ARBA" id="ARBA00022946"/>
    </source>
</evidence>
<dbReference type="PANTHER" id="PTHR11748">
    <property type="entry name" value="D-LACTATE DEHYDROGENASE"/>
    <property type="match status" value="1"/>
</dbReference>
<evidence type="ECO:0000256" key="7">
    <source>
        <dbReference type="ARBA" id="ARBA00023002"/>
    </source>
</evidence>
<dbReference type="EC" id="1.1.2.4" evidence="9"/>
<dbReference type="SUPFAM" id="SSF55103">
    <property type="entry name" value="FAD-linked oxidases, C-terminal domain"/>
    <property type="match status" value="1"/>
</dbReference>
<comment type="subcellular location">
    <subcellularLocation>
        <location evidence="2">Mitochondrion</location>
    </subcellularLocation>
</comment>
<dbReference type="PANTHER" id="PTHR11748:SF111">
    <property type="entry name" value="D-LACTATE DEHYDROGENASE, MITOCHONDRIAL-RELATED"/>
    <property type="match status" value="1"/>
</dbReference>
<dbReference type="PROSITE" id="PS51387">
    <property type="entry name" value="FAD_PCMH"/>
    <property type="match status" value="1"/>
</dbReference>
<accession>A0A3B0UK46</accession>
<evidence type="ECO:0000256" key="9">
    <source>
        <dbReference type="ARBA" id="ARBA00038897"/>
    </source>
</evidence>
<keyword evidence="5" id="KW-0274">FAD</keyword>
<dbReference type="InterPro" id="IPR006094">
    <property type="entry name" value="Oxid_FAD_bind_N"/>
</dbReference>
<dbReference type="GO" id="GO:0071949">
    <property type="term" value="F:FAD binding"/>
    <property type="evidence" value="ECO:0007669"/>
    <property type="project" value="InterPro"/>
</dbReference>
<name>A0A3B0UK46_9ZZZZ</name>
<dbReference type="AlphaFoldDB" id="A0A3B0UK46"/>
<keyword evidence="7" id="KW-0560">Oxidoreductase</keyword>
<dbReference type="InterPro" id="IPR036318">
    <property type="entry name" value="FAD-bd_PCMH-like_sf"/>
</dbReference>
<dbReference type="GO" id="GO:0005739">
    <property type="term" value="C:mitochondrion"/>
    <property type="evidence" value="ECO:0007669"/>
    <property type="project" value="UniProtKB-SubCell"/>
</dbReference>
<keyword evidence="6" id="KW-0809">Transit peptide</keyword>
<evidence type="ECO:0000256" key="3">
    <source>
        <dbReference type="ARBA" id="ARBA00008000"/>
    </source>
</evidence>
<evidence type="ECO:0000256" key="5">
    <source>
        <dbReference type="ARBA" id="ARBA00022827"/>
    </source>
</evidence>
<keyword evidence="8" id="KW-0496">Mitochondrion</keyword>
<feature type="non-terminal residue" evidence="11">
    <location>
        <position position="467"/>
    </location>
</feature>
<keyword evidence="4" id="KW-0285">Flavoprotein</keyword>
<comment type="similarity">
    <text evidence="3">Belongs to the FAD-binding oxidoreductase/transferase type 4 family.</text>
</comment>
<organism evidence="11">
    <name type="scientific">hydrothermal vent metagenome</name>
    <dbReference type="NCBI Taxonomy" id="652676"/>
    <lineage>
        <taxon>unclassified sequences</taxon>
        <taxon>metagenomes</taxon>
        <taxon>ecological metagenomes</taxon>
    </lineage>
</organism>
<dbReference type="SUPFAM" id="SSF56176">
    <property type="entry name" value="FAD-binding/transporter-associated domain-like"/>
    <property type="match status" value="1"/>
</dbReference>
<dbReference type="InterPro" id="IPR004113">
    <property type="entry name" value="FAD-bd_oxidored_4_C"/>
</dbReference>
<dbReference type="InterPro" id="IPR016169">
    <property type="entry name" value="FAD-bd_PCMH_sub2"/>
</dbReference>
<dbReference type="Gene3D" id="3.30.465.10">
    <property type="match status" value="1"/>
</dbReference>
<protein>
    <recommendedName>
        <fullName evidence="9">D-lactate dehydrogenase (cytochrome)</fullName>
        <ecNumber evidence="9">1.1.2.4</ecNumber>
    </recommendedName>
</protein>
<gene>
    <name evidence="11" type="ORF">MNBD_BACTEROID07-273</name>
</gene>
<evidence type="ECO:0000256" key="4">
    <source>
        <dbReference type="ARBA" id="ARBA00022630"/>
    </source>
</evidence>
<evidence type="ECO:0000256" key="8">
    <source>
        <dbReference type="ARBA" id="ARBA00023128"/>
    </source>
</evidence>